<dbReference type="GO" id="GO:0051301">
    <property type="term" value="P:cell division"/>
    <property type="evidence" value="ECO:0007669"/>
    <property type="project" value="UniProtKB-KW"/>
</dbReference>
<evidence type="ECO:0000256" key="4">
    <source>
        <dbReference type="RuleBase" id="RU000383"/>
    </source>
</evidence>
<dbReference type="PROSITE" id="PS00292">
    <property type="entry name" value="CYCLINS"/>
    <property type="match status" value="1"/>
</dbReference>
<dbReference type="Pfam" id="PF02984">
    <property type="entry name" value="Cyclin_C"/>
    <property type="match status" value="1"/>
</dbReference>
<dbReference type="InterPro" id="IPR036915">
    <property type="entry name" value="Cyclin-like_sf"/>
</dbReference>
<name>D2VZL5_NAEGR</name>
<dbReference type="SMART" id="SM00385">
    <property type="entry name" value="CYCLIN"/>
    <property type="match status" value="2"/>
</dbReference>
<feature type="region of interest" description="Disordered" evidence="5">
    <location>
        <begin position="167"/>
        <end position="250"/>
    </location>
</feature>
<dbReference type="VEuPathDB" id="AmoebaDB:NAEGRDRAFT_81836"/>
<dbReference type="FunFam" id="1.10.472.10:FF:000001">
    <property type="entry name" value="G2/mitotic-specific cyclin"/>
    <property type="match status" value="1"/>
</dbReference>
<organism evidence="9">
    <name type="scientific">Naegleria gruberi</name>
    <name type="common">Amoeba</name>
    <dbReference type="NCBI Taxonomy" id="5762"/>
    <lineage>
        <taxon>Eukaryota</taxon>
        <taxon>Discoba</taxon>
        <taxon>Heterolobosea</taxon>
        <taxon>Tetramitia</taxon>
        <taxon>Eutetramitia</taxon>
        <taxon>Vahlkampfiidae</taxon>
        <taxon>Naegleria</taxon>
    </lineage>
</organism>
<dbReference type="InParanoid" id="D2VZL5"/>
<keyword evidence="1" id="KW-0132">Cell division</keyword>
<dbReference type="eggNOG" id="KOG0654">
    <property type="taxonomic scope" value="Eukaryota"/>
</dbReference>
<dbReference type="InterPro" id="IPR039361">
    <property type="entry name" value="Cyclin"/>
</dbReference>
<feature type="compositionally biased region" description="Acidic residues" evidence="5">
    <location>
        <begin position="219"/>
        <end position="238"/>
    </location>
</feature>
<dbReference type="GeneID" id="8853607"/>
<dbReference type="OrthoDB" id="5590282at2759"/>
<dbReference type="PANTHER" id="PTHR10177">
    <property type="entry name" value="CYCLINS"/>
    <property type="match status" value="1"/>
</dbReference>
<dbReference type="InterPro" id="IPR013763">
    <property type="entry name" value="Cyclin-like_dom"/>
</dbReference>
<feature type="compositionally biased region" description="Low complexity" evidence="5">
    <location>
        <begin position="1"/>
        <end position="25"/>
    </location>
</feature>
<dbReference type="RefSeq" id="XP_002670422.1">
    <property type="nucleotide sequence ID" value="XM_002670376.1"/>
</dbReference>
<protein>
    <submittedName>
        <fullName evidence="8">Cyclin A</fullName>
    </submittedName>
</protein>
<feature type="compositionally biased region" description="Polar residues" evidence="5">
    <location>
        <begin position="167"/>
        <end position="192"/>
    </location>
</feature>
<dbReference type="InterPro" id="IPR004367">
    <property type="entry name" value="Cyclin_C-dom"/>
</dbReference>
<gene>
    <name evidence="8" type="ORF">NAEGRDRAFT_81836</name>
</gene>
<feature type="region of interest" description="Disordered" evidence="5">
    <location>
        <begin position="1"/>
        <end position="38"/>
    </location>
</feature>
<keyword evidence="9" id="KW-1185">Reference proteome</keyword>
<keyword evidence="2 4" id="KW-0195">Cyclin</keyword>
<dbReference type="Gene3D" id="1.10.472.10">
    <property type="entry name" value="Cyclin-like"/>
    <property type="match status" value="2"/>
</dbReference>
<dbReference type="InterPro" id="IPR048258">
    <property type="entry name" value="Cyclins_cyclin-box"/>
</dbReference>
<dbReference type="STRING" id="5762.D2VZL5"/>
<feature type="domain" description="Cyclin-like" evidence="6">
    <location>
        <begin position="426"/>
        <end position="514"/>
    </location>
</feature>
<feature type="domain" description="Cyclin-like" evidence="6">
    <location>
        <begin position="328"/>
        <end position="413"/>
    </location>
</feature>
<dbReference type="SUPFAM" id="SSF47954">
    <property type="entry name" value="Cyclin-like"/>
    <property type="match status" value="2"/>
</dbReference>
<evidence type="ECO:0000313" key="8">
    <source>
        <dbReference type="EMBL" id="EFC37678.1"/>
    </source>
</evidence>
<dbReference type="OMA" id="ITNSHEV"/>
<feature type="domain" description="Cyclin C-terminal" evidence="7">
    <location>
        <begin position="422"/>
        <end position="547"/>
    </location>
</feature>
<evidence type="ECO:0000256" key="5">
    <source>
        <dbReference type="SAM" id="MobiDB-lite"/>
    </source>
</evidence>
<evidence type="ECO:0000259" key="6">
    <source>
        <dbReference type="SMART" id="SM00385"/>
    </source>
</evidence>
<evidence type="ECO:0000313" key="9">
    <source>
        <dbReference type="Proteomes" id="UP000006671"/>
    </source>
</evidence>
<dbReference type="Pfam" id="PF00134">
    <property type="entry name" value="Cyclin_N"/>
    <property type="match status" value="1"/>
</dbReference>
<comment type="similarity">
    <text evidence="4">Belongs to the cyclin family.</text>
</comment>
<dbReference type="EMBL" id="GG738915">
    <property type="protein sequence ID" value="EFC37678.1"/>
    <property type="molecule type" value="Genomic_DNA"/>
</dbReference>
<dbReference type="KEGG" id="ngr:NAEGRDRAFT_81836"/>
<evidence type="ECO:0000256" key="3">
    <source>
        <dbReference type="ARBA" id="ARBA00023306"/>
    </source>
</evidence>
<keyword evidence="3" id="KW-0131">Cell cycle</keyword>
<dbReference type="CDD" id="cd20537">
    <property type="entry name" value="CYCLIN_CCNO-like_rpt2"/>
    <property type="match status" value="1"/>
</dbReference>
<evidence type="ECO:0000256" key="1">
    <source>
        <dbReference type="ARBA" id="ARBA00022618"/>
    </source>
</evidence>
<dbReference type="Proteomes" id="UP000006671">
    <property type="component" value="Unassembled WGS sequence"/>
</dbReference>
<accession>D2VZL5</accession>
<dbReference type="AlphaFoldDB" id="D2VZL5"/>
<proteinExistence type="inferred from homology"/>
<dbReference type="InterPro" id="IPR006671">
    <property type="entry name" value="Cyclin_N"/>
</dbReference>
<sequence length="556" mass="61530">MFNNNSSVSTMMTTTTSSTTSTTTTRKPPVGKPILSNTSLAYTNVEESIDTRTPPSLVCNSPSSVFHHHGGAKRQPHREALANITNSHEVQHTSSTNDLNKRVAQANNYSNLKVNTHSSSTFTTLSTASTNTQCSKSFLNPYSSANGKTNAAAVAVSVHSMIHSNSASNNTQQFNTSSQHHTQQYTEDQQTFEQQVESSSSPLSSEQDPNAFNEFSMEASDENYSSDEEMDESEDDGEQQAPPIDPDIFNSVDKNRLQAIMDLNIRNPANLLPKSSLRTLTQTHLPIDVEDDILSYLFNNQSYKQVSPHVWRTTQKNVNAKMRTMLVEWIAGVAVSFKLLPETLYLSIDILDRFLCKVCVSNVKLLQGYGLACLFIAAKYCETAPPPLRQFLFAADNTYTRGLILSLESEICNALDFELCSIQSFDFVEKFLELIGHVNNARIKCLAYYICELQLQNFDALQYNKSGIALSSVIIALYVTGTACTLEGLVACLGGNTDLANITYINNCVMAVYCYYVQMSMGEIQHNFIKDKYARQSFGGVSTIGFTSRISPSISF</sequence>
<dbReference type="SMART" id="SM01332">
    <property type="entry name" value="Cyclin_C"/>
    <property type="match status" value="1"/>
</dbReference>
<feature type="compositionally biased region" description="Low complexity" evidence="5">
    <location>
        <begin position="193"/>
        <end position="207"/>
    </location>
</feature>
<evidence type="ECO:0000259" key="7">
    <source>
        <dbReference type="SMART" id="SM01332"/>
    </source>
</evidence>
<evidence type="ECO:0000256" key="2">
    <source>
        <dbReference type="ARBA" id="ARBA00023127"/>
    </source>
</evidence>
<reference evidence="8 9" key="1">
    <citation type="journal article" date="2010" name="Cell">
        <title>The genome of Naegleria gruberi illuminates early eukaryotic versatility.</title>
        <authorList>
            <person name="Fritz-Laylin L.K."/>
            <person name="Prochnik S.E."/>
            <person name="Ginger M.L."/>
            <person name="Dacks J.B."/>
            <person name="Carpenter M.L."/>
            <person name="Field M.C."/>
            <person name="Kuo A."/>
            <person name="Paredez A."/>
            <person name="Chapman J."/>
            <person name="Pham J."/>
            <person name="Shu S."/>
            <person name="Neupane R."/>
            <person name="Cipriano M."/>
            <person name="Mancuso J."/>
            <person name="Tu H."/>
            <person name="Salamov A."/>
            <person name="Lindquist E."/>
            <person name="Shapiro H."/>
            <person name="Lucas S."/>
            <person name="Grigoriev I.V."/>
            <person name="Cande W.Z."/>
            <person name="Fulton C."/>
            <person name="Rokhsar D.S."/>
            <person name="Dawson S.C."/>
        </authorList>
    </citation>
    <scope>NUCLEOTIDE SEQUENCE [LARGE SCALE GENOMIC DNA]</scope>
    <source>
        <strain evidence="8 9">NEG-M</strain>
    </source>
</reference>